<evidence type="ECO:0000256" key="1">
    <source>
        <dbReference type="SAM" id="SignalP"/>
    </source>
</evidence>
<accession>A0A2A7AQA2</accession>
<dbReference type="RefSeq" id="WP_097839564.1">
    <property type="nucleotide sequence ID" value="NZ_NMTY01000016.1"/>
</dbReference>
<dbReference type="PROSITE" id="PS51257">
    <property type="entry name" value="PROKAR_LIPOPROTEIN"/>
    <property type="match status" value="1"/>
</dbReference>
<dbReference type="InterPro" id="IPR006311">
    <property type="entry name" value="TAT_signal"/>
</dbReference>
<evidence type="ECO:0008006" key="4">
    <source>
        <dbReference type="Google" id="ProtNLM"/>
    </source>
</evidence>
<reference evidence="2 3" key="1">
    <citation type="journal article" date="2017" name="Front. Microbiol.">
        <title>New Insights into the Diversity of the Genus Faecalibacterium.</title>
        <authorList>
            <person name="Benevides L."/>
            <person name="Burman S."/>
            <person name="Martin R."/>
            <person name="Robert V."/>
            <person name="Thomas M."/>
            <person name="Miquel S."/>
            <person name="Chain F."/>
            <person name="Sokol H."/>
            <person name="Bermudez-Humaran L.G."/>
            <person name="Morrison M."/>
            <person name="Langella P."/>
            <person name="Azevedo V.A."/>
            <person name="Chatel J.M."/>
            <person name="Soares S."/>
        </authorList>
    </citation>
    <scope>NUCLEOTIDE SEQUENCE [LARGE SCALE GENOMIC DNA]</scope>
    <source>
        <strain evidence="2 3">CNCM I 4575</strain>
    </source>
</reference>
<feature type="chain" id="PRO_5012043603" description="Tat pathway signal sequence domain protein" evidence="1">
    <location>
        <begin position="28"/>
        <end position="203"/>
    </location>
</feature>
<evidence type="ECO:0000313" key="2">
    <source>
        <dbReference type="EMBL" id="PDX81306.1"/>
    </source>
</evidence>
<evidence type="ECO:0000313" key="3">
    <source>
        <dbReference type="Proteomes" id="UP000220005"/>
    </source>
</evidence>
<proteinExistence type="predicted"/>
<dbReference type="PROSITE" id="PS51318">
    <property type="entry name" value="TAT"/>
    <property type="match status" value="1"/>
</dbReference>
<feature type="signal peptide" evidence="1">
    <location>
        <begin position="1"/>
        <end position="27"/>
    </location>
</feature>
<sequence>MASMSRRVFLKCVGAAALAVTASGIFAGCSEEGGGSKNTVYGANETVQINGVNVKLLGYQQGFASELAGNYADKTLIAICFGLDNQSDKAIQMGNTAQNKLDDVWKAIKNNDFGKLGESEFVVVAKDKKLGHAAIGYSGMTPNAGIGDILGAGFLGTLEPQKSGCIKVYAIVPSDWEQIGIQYTPYFAPNETRSFVLNRTNKL</sequence>
<dbReference type="AlphaFoldDB" id="A0A2A7AQA2"/>
<organism evidence="2 3">
    <name type="scientific">Faecalibacterium prausnitzii</name>
    <dbReference type="NCBI Taxonomy" id="853"/>
    <lineage>
        <taxon>Bacteria</taxon>
        <taxon>Bacillati</taxon>
        <taxon>Bacillota</taxon>
        <taxon>Clostridia</taxon>
        <taxon>Eubacteriales</taxon>
        <taxon>Oscillospiraceae</taxon>
        <taxon>Faecalibacterium</taxon>
    </lineage>
</organism>
<comment type="caution">
    <text evidence="2">The sequence shown here is derived from an EMBL/GenBank/DDBJ whole genome shotgun (WGS) entry which is preliminary data.</text>
</comment>
<dbReference type="Proteomes" id="UP000220005">
    <property type="component" value="Unassembled WGS sequence"/>
</dbReference>
<name>A0A2A7AQA2_9FIRM</name>
<keyword evidence="1" id="KW-0732">Signal</keyword>
<gene>
    <name evidence="2" type="ORF">CGS58_08580</name>
</gene>
<protein>
    <recommendedName>
        <fullName evidence="4">Tat pathway signal sequence domain protein</fullName>
    </recommendedName>
</protein>
<dbReference type="EMBL" id="NMTY01000016">
    <property type="protein sequence ID" value="PDX81306.1"/>
    <property type="molecule type" value="Genomic_DNA"/>
</dbReference>